<dbReference type="AlphaFoldDB" id="A0A5C1YA43"/>
<evidence type="ECO:0000313" key="2">
    <source>
        <dbReference type="Proteomes" id="UP000322159"/>
    </source>
</evidence>
<accession>A0A5C1YA43</accession>
<evidence type="ECO:0000313" key="1">
    <source>
        <dbReference type="EMBL" id="QEO10490.1"/>
    </source>
</evidence>
<dbReference type="GO" id="GO:0006355">
    <property type="term" value="P:regulation of DNA-templated transcription"/>
    <property type="evidence" value="ECO:0007669"/>
    <property type="project" value="InterPro"/>
</dbReference>
<keyword evidence="2" id="KW-1185">Reference proteome</keyword>
<name>A0A5C1YA43_9MICO</name>
<gene>
    <name evidence="1" type="ORF">FLP23_11025</name>
</gene>
<dbReference type="RefSeq" id="WP_149325907.1">
    <property type="nucleotide sequence ID" value="NZ_CP043504.1"/>
</dbReference>
<dbReference type="EMBL" id="CP043504">
    <property type="protein sequence ID" value="QEO10490.1"/>
    <property type="molecule type" value="Genomic_DNA"/>
</dbReference>
<dbReference type="Proteomes" id="UP000322159">
    <property type="component" value="Chromosome"/>
</dbReference>
<dbReference type="KEGG" id="lyk:FLP23_11025"/>
<dbReference type="SUPFAM" id="SSF47598">
    <property type="entry name" value="Ribbon-helix-helix"/>
    <property type="match status" value="1"/>
</dbReference>
<sequence length="72" mass="7603">MKVSISLSDDDLAFLDAETASGAFPSRSAAVAAAIRALRNRDLVAVYADAFLEWSDTEEADAWGAVLRDGVA</sequence>
<dbReference type="InterPro" id="IPR010985">
    <property type="entry name" value="Ribbon_hlx_hlx"/>
</dbReference>
<proteinExistence type="predicted"/>
<protein>
    <submittedName>
        <fullName evidence="1">Ribbon-helix-helix protein, CopG family</fullName>
    </submittedName>
</protein>
<organism evidence="1 2">
    <name type="scientific">Protaetiibacter larvae</name>
    <dbReference type="NCBI Taxonomy" id="2592654"/>
    <lineage>
        <taxon>Bacteria</taxon>
        <taxon>Bacillati</taxon>
        <taxon>Actinomycetota</taxon>
        <taxon>Actinomycetes</taxon>
        <taxon>Micrococcales</taxon>
        <taxon>Microbacteriaceae</taxon>
        <taxon>Protaetiibacter</taxon>
    </lineage>
</organism>
<reference evidence="1 2" key="1">
    <citation type="submission" date="2019-09" db="EMBL/GenBank/DDBJ databases">
        <title>Genome sequencing of strain KACC 19322.</title>
        <authorList>
            <person name="Heo J."/>
            <person name="Kim S.-J."/>
            <person name="Kim J.-S."/>
            <person name="Hong S.-B."/>
            <person name="Kwon S.-W."/>
        </authorList>
    </citation>
    <scope>NUCLEOTIDE SEQUENCE [LARGE SCALE GENOMIC DNA]</scope>
    <source>
        <strain evidence="1 2">KACC 19322</strain>
    </source>
</reference>